<sequence>MRNDVLMHTVLAWSGRHLSHLGDASGISCPESTTTWTHYAVAIRQLKYGITKLAKGDDVDISSHMLSMLLLCLLEAISDDDQCALYHHLRAANPLISSFLSVAHMDAGLRTLVIELYLYLSSVANITLNAYSDQRVVNFDRDLFTLCKLHGSDASGVSLGCAHDLFDIIPQVSELALLRLHEQRGAGHLRDETAVLYKELLSKIMCWEPVSVGVEDPGLTLGGQILQQGLLVFLYSSFYCHDVGNTEFQILIQQSEGNAAALLRRVDFTTPSTTILVWPLTILGSCARDFASRNLISATLRGIYQQFELAPPKRALGVLELLWEDPTVFGLLGLEQIMLRNNIILGVA</sequence>
<protein>
    <recommendedName>
        <fullName evidence="5">Transcription factor domain-containing protein</fullName>
    </recommendedName>
</protein>
<evidence type="ECO:0000256" key="1">
    <source>
        <dbReference type="ARBA" id="ARBA00004123"/>
    </source>
</evidence>
<dbReference type="Pfam" id="PF11951">
    <property type="entry name" value="Fungal_trans_2"/>
    <property type="match status" value="1"/>
</dbReference>
<dbReference type="AlphaFoldDB" id="A0A0D2DJC5"/>
<accession>A0A0D2DJC5</accession>
<reference evidence="3 4" key="1">
    <citation type="submission" date="2015-01" db="EMBL/GenBank/DDBJ databases">
        <title>The Genome Sequence of Capronia semiimmersa CBS27337.</title>
        <authorList>
            <consortium name="The Broad Institute Genomics Platform"/>
            <person name="Cuomo C."/>
            <person name="de Hoog S."/>
            <person name="Gorbushina A."/>
            <person name="Stielow B."/>
            <person name="Teixiera M."/>
            <person name="Abouelleil A."/>
            <person name="Chapman S.B."/>
            <person name="Priest M."/>
            <person name="Young S.K."/>
            <person name="Wortman J."/>
            <person name="Nusbaum C."/>
            <person name="Birren B."/>
        </authorList>
    </citation>
    <scope>NUCLEOTIDE SEQUENCE [LARGE SCALE GENOMIC DNA]</scope>
    <source>
        <strain evidence="3 4">CBS 27337</strain>
    </source>
</reference>
<evidence type="ECO:0000313" key="4">
    <source>
        <dbReference type="Proteomes" id="UP000054266"/>
    </source>
</evidence>
<evidence type="ECO:0000256" key="2">
    <source>
        <dbReference type="ARBA" id="ARBA00023242"/>
    </source>
</evidence>
<dbReference type="STRING" id="5601.A0A0D2DJC5"/>
<gene>
    <name evidence="3" type="ORF">PV04_10630</name>
</gene>
<proteinExistence type="predicted"/>
<dbReference type="PANTHER" id="PTHR37534:SF46">
    <property type="entry name" value="ZN(II)2CYS6 TRANSCRIPTION FACTOR (EUROFUNG)"/>
    <property type="match status" value="1"/>
</dbReference>
<dbReference type="InterPro" id="IPR021858">
    <property type="entry name" value="Fun_TF"/>
</dbReference>
<name>A0A0D2DJC5_9EURO</name>
<dbReference type="Proteomes" id="UP000054266">
    <property type="component" value="Unassembled WGS sequence"/>
</dbReference>
<keyword evidence="4" id="KW-1185">Reference proteome</keyword>
<dbReference type="GO" id="GO:0005634">
    <property type="term" value="C:nucleus"/>
    <property type="evidence" value="ECO:0007669"/>
    <property type="project" value="UniProtKB-SubCell"/>
</dbReference>
<evidence type="ECO:0000313" key="3">
    <source>
        <dbReference type="EMBL" id="KIW62457.1"/>
    </source>
</evidence>
<dbReference type="HOGENOM" id="CLU_023417_2_0_1"/>
<dbReference type="EMBL" id="KN846963">
    <property type="protein sequence ID" value="KIW62457.1"/>
    <property type="molecule type" value="Genomic_DNA"/>
</dbReference>
<keyword evidence="2" id="KW-0539">Nucleus</keyword>
<dbReference type="PANTHER" id="PTHR37534">
    <property type="entry name" value="TRANSCRIPTIONAL ACTIVATOR PROTEIN UGA3"/>
    <property type="match status" value="1"/>
</dbReference>
<comment type="subcellular location">
    <subcellularLocation>
        <location evidence="1">Nucleus</location>
    </subcellularLocation>
</comment>
<evidence type="ECO:0008006" key="5">
    <source>
        <dbReference type="Google" id="ProtNLM"/>
    </source>
</evidence>
<organism evidence="3 4">
    <name type="scientific">Phialophora macrospora</name>
    <dbReference type="NCBI Taxonomy" id="1851006"/>
    <lineage>
        <taxon>Eukaryota</taxon>
        <taxon>Fungi</taxon>
        <taxon>Dikarya</taxon>
        <taxon>Ascomycota</taxon>
        <taxon>Pezizomycotina</taxon>
        <taxon>Eurotiomycetes</taxon>
        <taxon>Chaetothyriomycetidae</taxon>
        <taxon>Chaetothyriales</taxon>
        <taxon>Herpotrichiellaceae</taxon>
        <taxon>Phialophora</taxon>
    </lineage>
</organism>